<accession>A0A160T5B6</accession>
<reference evidence="2" key="1">
    <citation type="submission" date="2016-01" db="EMBL/GenBank/DDBJ databases">
        <authorList>
            <person name="Mcilroy J.S."/>
            <person name="Karst M S."/>
            <person name="Albertsen M."/>
        </authorList>
    </citation>
    <scope>NUCLEOTIDE SEQUENCE</scope>
    <source>
        <strain evidence="2">Cfx-K</strain>
    </source>
</reference>
<dbReference type="InterPro" id="IPR037914">
    <property type="entry name" value="SpoVT-AbrB_sf"/>
</dbReference>
<dbReference type="SUPFAM" id="SSF89447">
    <property type="entry name" value="AbrB/MazE/MraZ-like"/>
    <property type="match status" value="1"/>
</dbReference>
<dbReference type="InterPro" id="IPR007159">
    <property type="entry name" value="SpoVT-AbrB_dom"/>
</dbReference>
<dbReference type="RefSeq" id="WP_095044262.1">
    <property type="nucleotide sequence ID" value="NZ_LN890655.1"/>
</dbReference>
<dbReference type="Proteomes" id="UP000215027">
    <property type="component" value="Chromosome I"/>
</dbReference>
<dbReference type="Pfam" id="PF04014">
    <property type="entry name" value="MazE_antitoxin"/>
    <property type="match status" value="1"/>
</dbReference>
<dbReference type="AlphaFoldDB" id="A0A160T5B6"/>
<gene>
    <name evidence="2" type="ORF">CFX0092_A3114</name>
</gene>
<dbReference type="SMART" id="SM00966">
    <property type="entry name" value="SpoVT_AbrB"/>
    <property type="match status" value="1"/>
</dbReference>
<dbReference type="GO" id="GO:0003677">
    <property type="term" value="F:DNA binding"/>
    <property type="evidence" value="ECO:0007669"/>
    <property type="project" value="InterPro"/>
</dbReference>
<dbReference type="KEGG" id="pbf:CFX0092_A3114"/>
<proteinExistence type="predicted"/>
<organism evidence="2 3">
    <name type="scientific">Candidatus Promineifilum breve</name>
    <dbReference type="NCBI Taxonomy" id="1806508"/>
    <lineage>
        <taxon>Bacteria</taxon>
        <taxon>Bacillati</taxon>
        <taxon>Chloroflexota</taxon>
        <taxon>Ardenticatenia</taxon>
        <taxon>Candidatus Promineifilales</taxon>
        <taxon>Candidatus Promineifilaceae</taxon>
        <taxon>Candidatus Promineifilum</taxon>
    </lineage>
</organism>
<dbReference type="EMBL" id="LN890655">
    <property type="protein sequence ID" value="CUS04992.2"/>
    <property type="molecule type" value="Genomic_DNA"/>
</dbReference>
<dbReference type="OrthoDB" id="428268at2"/>
<dbReference type="Gene3D" id="2.10.260.10">
    <property type="match status" value="1"/>
</dbReference>
<evidence type="ECO:0000313" key="2">
    <source>
        <dbReference type="EMBL" id="CUS04992.2"/>
    </source>
</evidence>
<sequence>MDTTVQVRQRGSLTLPADLRERYGIEPGDTFRLLDLDGIFVLTPMTPMVPELAWEIERARVEAGLDTAALLTALREERARYVAETYGDD</sequence>
<feature type="domain" description="SpoVT-AbrB" evidence="1">
    <location>
        <begin position="5"/>
        <end position="50"/>
    </location>
</feature>
<name>A0A160T5B6_9CHLR</name>
<evidence type="ECO:0000313" key="3">
    <source>
        <dbReference type="Proteomes" id="UP000215027"/>
    </source>
</evidence>
<evidence type="ECO:0000259" key="1">
    <source>
        <dbReference type="SMART" id="SM00966"/>
    </source>
</evidence>
<keyword evidence="3" id="KW-1185">Reference proteome</keyword>
<protein>
    <recommendedName>
        <fullName evidence="1">SpoVT-AbrB domain-containing protein</fullName>
    </recommendedName>
</protein>